<feature type="compositionally biased region" description="Polar residues" evidence="1">
    <location>
        <begin position="111"/>
        <end position="127"/>
    </location>
</feature>
<evidence type="ECO:0000313" key="2">
    <source>
        <dbReference type="EMBL" id="PFH50598.1"/>
    </source>
</evidence>
<feature type="region of interest" description="Disordered" evidence="1">
    <location>
        <begin position="382"/>
        <end position="411"/>
    </location>
</feature>
<gene>
    <name evidence="2" type="ORF">AMATHDRAFT_47725</name>
</gene>
<feature type="region of interest" description="Disordered" evidence="1">
    <location>
        <begin position="275"/>
        <end position="300"/>
    </location>
</feature>
<protein>
    <submittedName>
        <fullName evidence="2">Uncharacterized protein</fullName>
    </submittedName>
</protein>
<sequence>MSQYSSYTPDRLRFPPLSHPDTDFSQNSDQPQNIVVMAPPHWQHLHIHKTSYSLPDHPNISSSSNFPAFVASLPVSESGWTMDSTVQPSYGPLLPVHDPAIGYPTSADYPESSQRTALSSSPTNATPPSYHYEDGTSRSQSRSPDHTDKGYHLYTMDETEPPASPQSSSAGTPLVKTEQTDTDPDSCFVMEISAAQEKAIGLSQSMAPQTEASIRATNASEEMRKMMGRFRIDPFAIHNGEHRGVVASWCGGKACPLEEEPQMFEFQIPLVDSHSISQEESPSDLPLDPGSQKSPAGFEHEHWDSYGHAAEAEFGYDASQEWNVEATMHDEHPPPDPVCNVHPHQHEGGQERRWGCGTQDYVYFNANTAHGVQRVRPQEDFWSSGGVYHAPSRSSTYGSDSPGYDVSSVVA</sequence>
<organism evidence="2 3">
    <name type="scientific">Amanita thiersii Skay4041</name>
    <dbReference type="NCBI Taxonomy" id="703135"/>
    <lineage>
        <taxon>Eukaryota</taxon>
        <taxon>Fungi</taxon>
        <taxon>Dikarya</taxon>
        <taxon>Basidiomycota</taxon>
        <taxon>Agaricomycotina</taxon>
        <taxon>Agaricomycetes</taxon>
        <taxon>Agaricomycetidae</taxon>
        <taxon>Agaricales</taxon>
        <taxon>Pluteineae</taxon>
        <taxon>Amanitaceae</taxon>
        <taxon>Amanita</taxon>
    </lineage>
</organism>
<reference evidence="2 3" key="1">
    <citation type="submission" date="2014-02" db="EMBL/GenBank/DDBJ databases">
        <title>Transposable element dynamics among asymbiotic and ectomycorrhizal Amanita fungi.</title>
        <authorList>
            <consortium name="DOE Joint Genome Institute"/>
            <person name="Hess J."/>
            <person name="Skrede I."/>
            <person name="Wolfe B."/>
            <person name="LaButti K."/>
            <person name="Ohm R.A."/>
            <person name="Grigoriev I.V."/>
            <person name="Pringle A."/>
        </authorList>
    </citation>
    <scope>NUCLEOTIDE SEQUENCE [LARGE SCALE GENOMIC DNA]</scope>
    <source>
        <strain evidence="2 3">SKay4041</strain>
    </source>
</reference>
<proteinExistence type="predicted"/>
<feature type="region of interest" description="Disordered" evidence="1">
    <location>
        <begin position="1"/>
        <end position="29"/>
    </location>
</feature>
<dbReference type="Proteomes" id="UP000242287">
    <property type="component" value="Unassembled WGS sequence"/>
</dbReference>
<feature type="region of interest" description="Disordered" evidence="1">
    <location>
        <begin position="102"/>
        <end position="182"/>
    </location>
</feature>
<dbReference type="AlphaFoldDB" id="A0A2A9NKJ0"/>
<dbReference type="EMBL" id="KZ302000">
    <property type="protein sequence ID" value="PFH50598.1"/>
    <property type="molecule type" value="Genomic_DNA"/>
</dbReference>
<dbReference type="STRING" id="703135.A0A2A9NKJ0"/>
<evidence type="ECO:0000313" key="3">
    <source>
        <dbReference type="Proteomes" id="UP000242287"/>
    </source>
</evidence>
<keyword evidence="3" id="KW-1185">Reference proteome</keyword>
<dbReference type="OrthoDB" id="3270670at2759"/>
<accession>A0A2A9NKJ0</accession>
<name>A0A2A9NKJ0_9AGAR</name>
<evidence type="ECO:0000256" key="1">
    <source>
        <dbReference type="SAM" id="MobiDB-lite"/>
    </source>
</evidence>